<dbReference type="SFLD" id="SFLDG01129">
    <property type="entry name" value="C1.5:_HAD__Beta-PGM__Phosphata"/>
    <property type="match status" value="1"/>
</dbReference>
<proteinExistence type="inferred from homology"/>
<dbReference type="GO" id="GO:0006281">
    <property type="term" value="P:DNA repair"/>
    <property type="evidence" value="ECO:0007669"/>
    <property type="project" value="TreeGrafter"/>
</dbReference>
<evidence type="ECO:0000313" key="2">
    <source>
        <dbReference type="EMBL" id="MBS4883945.1"/>
    </source>
</evidence>
<comment type="cofactor">
    <cofactor evidence="1">
        <name>Mg(2+)</name>
        <dbReference type="ChEBI" id="CHEBI:18420"/>
    </cofactor>
    <text evidence="1">Binds 1 Mg(2+) ion per subunit.</text>
</comment>
<feature type="binding site" evidence="1">
    <location>
        <position position="8"/>
    </location>
    <ligand>
        <name>Mg(2+)</name>
        <dbReference type="ChEBI" id="CHEBI:18420"/>
    </ligand>
</feature>
<accession>A0A415PP67</accession>
<dbReference type="PANTHER" id="PTHR43434">
    <property type="entry name" value="PHOSPHOGLYCOLATE PHOSPHATASE"/>
    <property type="match status" value="1"/>
</dbReference>
<feature type="active site" description="Schiff-base intermediate with substrate" evidence="1">
    <location>
        <position position="49"/>
    </location>
</feature>
<comment type="function">
    <text evidence="1">Involved in phosphonate degradation.</text>
</comment>
<comment type="similarity">
    <text evidence="1">Belongs to the HAD-like hydrolase superfamily. PhnX family.</text>
</comment>
<dbReference type="SFLD" id="SFLDG01135">
    <property type="entry name" value="C1.5.6:_HAD__Beta-PGM__Phospha"/>
    <property type="match status" value="1"/>
</dbReference>
<dbReference type="GO" id="GO:0019700">
    <property type="term" value="P:organic phosphonate catabolic process"/>
    <property type="evidence" value="ECO:0007669"/>
    <property type="project" value="InterPro"/>
</dbReference>
<reference evidence="2" key="2">
    <citation type="submission" date="2021-02" db="EMBL/GenBank/DDBJ databases">
        <title>Infant gut strain persistence is associated with maternal origin, phylogeny, and functional potential including surface adhesion and iron acquisition.</title>
        <authorList>
            <person name="Lou Y.C."/>
        </authorList>
    </citation>
    <scope>NUCLEOTIDE SEQUENCE</scope>
    <source>
        <strain evidence="2">L3_108_103G1_dasL3_108_103G1_concoct_2</strain>
    </source>
</reference>
<feature type="binding site" evidence="1">
    <location>
        <position position="10"/>
    </location>
    <ligand>
        <name>Mg(2+)</name>
        <dbReference type="ChEBI" id="CHEBI:18420"/>
    </ligand>
</feature>
<dbReference type="InterPro" id="IPR036412">
    <property type="entry name" value="HAD-like_sf"/>
</dbReference>
<evidence type="ECO:0000256" key="1">
    <source>
        <dbReference type="HAMAP-Rule" id="MF_01375"/>
    </source>
</evidence>
<dbReference type="NCBIfam" id="TIGR01422">
    <property type="entry name" value="phosphonatase"/>
    <property type="match status" value="1"/>
</dbReference>
<dbReference type="HAMAP" id="MF_01375">
    <property type="entry name" value="PhnX"/>
    <property type="match status" value="1"/>
</dbReference>
<dbReference type="InterPro" id="IPR023214">
    <property type="entry name" value="HAD_sf"/>
</dbReference>
<dbReference type="GO" id="GO:0008967">
    <property type="term" value="F:phosphoglycolate phosphatase activity"/>
    <property type="evidence" value="ECO:0007669"/>
    <property type="project" value="TreeGrafter"/>
</dbReference>
<keyword evidence="1" id="KW-0479">Metal-binding</keyword>
<dbReference type="Pfam" id="PF00702">
    <property type="entry name" value="Hydrolase"/>
    <property type="match status" value="1"/>
</dbReference>
<feature type="binding site" evidence="1">
    <location>
        <position position="183"/>
    </location>
    <ligand>
        <name>Mg(2+)</name>
        <dbReference type="ChEBI" id="CHEBI:18420"/>
    </ligand>
</feature>
<dbReference type="GO" id="GO:0000287">
    <property type="term" value="F:magnesium ion binding"/>
    <property type="evidence" value="ECO:0007669"/>
    <property type="project" value="UniProtKB-UniRule"/>
</dbReference>
<dbReference type="SUPFAM" id="SSF56784">
    <property type="entry name" value="HAD-like"/>
    <property type="match status" value="1"/>
</dbReference>
<keyword evidence="1" id="KW-0460">Magnesium</keyword>
<keyword evidence="1" id="KW-0704">Schiff base</keyword>
<dbReference type="RefSeq" id="WP_118365342.1">
    <property type="nucleotide sequence ID" value="NZ_CAJKGD010000023.1"/>
</dbReference>
<keyword evidence="1 3" id="KW-0378">Hydrolase</keyword>
<keyword evidence="4" id="KW-1185">Reference proteome</keyword>
<comment type="subunit">
    <text evidence="1">Homodimer.</text>
</comment>
<evidence type="ECO:0000313" key="3">
    <source>
        <dbReference type="EMBL" id="RHM14488.1"/>
    </source>
</evidence>
<dbReference type="InterPro" id="IPR050155">
    <property type="entry name" value="HAD-like_hydrolase_sf"/>
</dbReference>
<comment type="catalytic activity">
    <reaction evidence="1">
        <text>phosphonoacetaldehyde + H2O = acetaldehyde + phosphate + H(+)</text>
        <dbReference type="Rhea" id="RHEA:18905"/>
        <dbReference type="ChEBI" id="CHEBI:15343"/>
        <dbReference type="ChEBI" id="CHEBI:15377"/>
        <dbReference type="ChEBI" id="CHEBI:15378"/>
        <dbReference type="ChEBI" id="CHEBI:43474"/>
        <dbReference type="ChEBI" id="CHEBI:58383"/>
        <dbReference type="EC" id="3.11.1.1"/>
    </reaction>
</comment>
<dbReference type="Gene3D" id="3.40.50.1000">
    <property type="entry name" value="HAD superfamily/HAD-like"/>
    <property type="match status" value="1"/>
</dbReference>
<protein>
    <recommendedName>
        <fullName evidence="1">Phosphonoacetaldehyde hydrolase</fullName>
        <shortName evidence="1">Phosphonatase</shortName>
        <ecNumber evidence="1">3.11.1.1</ecNumber>
    </recommendedName>
    <alternativeName>
        <fullName evidence="1">Phosphonoacetaldehyde phosphonohydrolase</fullName>
    </alternativeName>
</protein>
<dbReference type="InterPro" id="IPR006323">
    <property type="entry name" value="Phosphonoacetald_hydro"/>
</dbReference>
<dbReference type="InterPro" id="IPR023198">
    <property type="entry name" value="PGP-like_dom2"/>
</dbReference>
<dbReference type="GO" id="GO:0050194">
    <property type="term" value="F:phosphonoacetaldehyde hydrolase activity"/>
    <property type="evidence" value="ECO:0007669"/>
    <property type="project" value="UniProtKB-UniRule"/>
</dbReference>
<reference evidence="3 4" key="1">
    <citation type="submission" date="2018-08" db="EMBL/GenBank/DDBJ databases">
        <title>A genome reference for cultivated species of the human gut microbiota.</title>
        <authorList>
            <person name="Zou Y."/>
            <person name="Xue W."/>
            <person name="Luo G."/>
        </authorList>
    </citation>
    <scope>NUCLEOTIDE SEQUENCE [LARGE SCALE GENOMIC DNA]</scope>
    <source>
        <strain evidence="3 4">AF35-6BH</strain>
    </source>
</reference>
<dbReference type="Proteomes" id="UP000284868">
    <property type="component" value="Unassembled WGS sequence"/>
</dbReference>
<comment type="caution">
    <text evidence="3">The sequence shown here is derived from an EMBL/GenBank/DDBJ whole genome shotgun (WGS) entry which is preliminary data.</text>
</comment>
<feature type="active site" description="Nucleophile" evidence="1">
    <location>
        <position position="8"/>
    </location>
</feature>
<sequence length="258" mass="28564">MIEAVILDWAGTTVDFGSMAPVEAFRESFAQYGIEVTNEEIRKPMGMLKIDHIRTMLNMPRIYDAFCEVYGRAFEEADVQAIYASFHGHLMQAISAHTKVKPYVLDAVKELRDMGVRIGSTTGYTDEMMTVVVEAAKRQGYAPDFWISPDGVGGSGRPKPYMIFANMQVLGIDHVHKVMKIGDTLSDIAEGKHAGVYTVGVLEGSSLVGVSETEYKELSDEKRCALLETAREAYFAHGADAVIMNFKELPTLVKHLSK</sequence>
<name>A0A415PP67_9FIRM</name>
<evidence type="ECO:0000313" key="4">
    <source>
        <dbReference type="Proteomes" id="UP000284868"/>
    </source>
</evidence>
<dbReference type="OrthoDB" id="5504491at2"/>
<dbReference type="Gene3D" id="1.10.150.240">
    <property type="entry name" value="Putative phosphatase, domain 2"/>
    <property type="match status" value="1"/>
</dbReference>
<dbReference type="Proteomes" id="UP000753219">
    <property type="component" value="Unassembled WGS sequence"/>
</dbReference>
<gene>
    <name evidence="1" type="primary">phnX</name>
    <name evidence="3" type="ORF">DWZ83_02970</name>
    <name evidence="2" type="ORF">KHZ85_04190</name>
</gene>
<dbReference type="EC" id="3.11.1.1" evidence="1"/>
<dbReference type="AlphaFoldDB" id="A0A415PP67"/>
<dbReference type="PANTHER" id="PTHR43434:SF19">
    <property type="entry name" value="PHOSPHONOACETALDEHYDE HYDROLASE"/>
    <property type="match status" value="1"/>
</dbReference>
<dbReference type="GO" id="GO:0005829">
    <property type="term" value="C:cytosol"/>
    <property type="evidence" value="ECO:0007669"/>
    <property type="project" value="TreeGrafter"/>
</dbReference>
<dbReference type="EMBL" id="JAGZMZ010000007">
    <property type="protein sequence ID" value="MBS4883945.1"/>
    <property type="molecule type" value="Genomic_DNA"/>
</dbReference>
<organism evidence="3 4">
    <name type="scientific">Amedibacillus dolichus</name>
    <dbReference type="NCBI Taxonomy" id="31971"/>
    <lineage>
        <taxon>Bacteria</taxon>
        <taxon>Bacillati</taxon>
        <taxon>Bacillota</taxon>
        <taxon>Erysipelotrichia</taxon>
        <taxon>Erysipelotrichales</taxon>
        <taxon>Erysipelotrichaceae</taxon>
        <taxon>Amedibacillus</taxon>
    </lineage>
</organism>
<dbReference type="EMBL" id="QRPK01000008">
    <property type="protein sequence ID" value="RHM14488.1"/>
    <property type="molecule type" value="Genomic_DNA"/>
</dbReference>
<dbReference type="SFLD" id="SFLDS00003">
    <property type="entry name" value="Haloacid_Dehalogenase"/>
    <property type="match status" value="1"/>
</dbReference>